<dbReference type="EMBL" id="LNQE01001419">
    <property type="protein sequence ID" value="KUG17827.1"/>
    <property type="molecule type" value="Genomic_DNA"/>
</dbReference>
<keyword evidence="3" id="KW-0812">Transmembrane</keyword>
<dbReference type="InterPro" id="IPR033480">
    <property type="entry name" value="sCache_2"/>
</dbReference>
<evidence type="ECO:0000313" key="7">
    <source>
        <dbReference type="EMBL" id="KUG17827.1"/>
    </source>
</evidence>
<keyword evidence="2" id="KW-1003">Cell membrane</keyword>
<dbReference type="AlphaFoldDB" id="A0A0W8FBS9"/>
<evidence type="ECO:0000259" key="6">
    <source>
        <dbReference type="SMART" id="SM01049"/>
    </source>
</evidence>
<comment type="caution">
    <text evidence="7">The sequence shown here is derived from an EMBL/GenBank/DDBJ whole genome shotgun (WGS) entry which is preliminary data.</text>
</comment>
<gene>
    <name evidence="7" type="ORF">ASZ90_012470</name>
</gene>
<proteinExistence type="predicted"/>
<evidence type="ECO:0000256" key="1">
    <source>
        <dbReference type="ARBA" id="ARBA00004651"/>
    </source>
</evidence>
<feature type="domain" description="Single Cache" evidence="6">
    <location>
        <begin position="159"/>
        <end position="243"/>
    </location>
</feature>
<evidence type="ECO:0000256" key="2">
    <source>
        <dbReference type="ARBA" id="ARBA00022475"/>
    </source>
</evidence>
<name>A0A0W8FBS9_9ZZZZ</name>
<dbReference type="InterPro" id="IPR004010">
    <property type="entry name" value="Double_Cache_2"/>
</dbReference>
<evidence type="ECO:0000256" key="4">
    <source>
        <dbReference type="ARBA" id="ARBA00022989"/>
    </source>
</evidence>
<protein>
    <submittedName>
        <fullName evidence="7">Abc-type amino acid transport, signal transduction system, periplasmic component/domain</fullName>
    </submittedName>
</protein>
<dbReference type="SMART" id="SM01049">
    <property type="entry name" value="Cache_2"/>
    <property type="match status" value="2"/>
</dbReference>
<evidence type="ECO:0000256" key="3">
    <source>
        <dbReference type="ARBA" id="ARBA00022692"/>
    </source>
</evidence>
<feature type="domain" description="Single Cache" evidence="6">
    <location>
        <begin position="29"/>
        <end position="112"/>
    </location>
</feature>
<organism evidence="7">
    <name type="scientific">hydrocarbon metagenome</name>
    <dbReference type="NCBI Taxonomy" id="938273"/>
    <lineage>
        <taxon>unclassified sequences</taxon>
        <taxon>metagenomes</taxon>
        <taxon>ecological metagenomes</taxon>
    </lineage>
</organism>
<accession>A0A0W8FBS9</accession>
<reference evidence="7" key="1">
    <citation type="journal article" date="2015" name="Proc. Natl. Acad. Sci. U.S.A.">
        <title>Networks of energetic and metabolic interactions define dynamics in microbial communities.</title>
        <authorList>
            <person name="Embree M."/>
            <person name="Liu J.K."/>
            <person name="Al-Bassam M.M."/>
            <person name="Zengler K."/>
        </authorList>
    </citation>
    <scope>NUCLEOTIDE SEQUENCE</scope>
</reference>
<evidence type="ECO:0000256" key="5">
    <source>
        <dbReference type="ARBA" id="ARBA00023136"/>
    </source>
</evidence>
<comment type="subcellular location">
    <subcellularLocation>
        <location evidence="1">Cell membrane</location>
        <topology evidence="1">Multi-pass membrane protein</topology>
    </subcellularLocation>
</comment>
<dbReference type="Pfam" id="PF08269">
    <property type="entry name" value="dCache_2"/>
    <property type="match status" value="1"/>
</dbReference>
<keyword evidence="5" id="KW-0472">Membrane</keyword>
<sequence length="293" mass="32308">MRIAALARMVALMSLSVLAAITLCIASDQTASADEVIAFLDEAVAYVDNNGMENALQEFNDPTGSFVRGDLYIFAYDFNGTCLAHPINPELVGQTSLLDINDVDVVGREIALAKRGGGTMYIVFPNPSHEGKEELKQLHLESVNDSMYLGSGRYLSDIQASFDQGERDELVDFVNEALKYAQENGKEKALQAFNDPEGNFARDGLYIFAYDYEGQNLALSHQPELVGTNRIDAQDPNGVYFIQQITDMAKNGDGFAYYVYPDPSNNMTQELKLSYVMDVDGTWFLGSGIYSSD</sequence>
<dbReference type="GO" id="GO:0005886">
    <property type="term" value="C:plasma membrane"/>
    <property type="evidence" value="ECO:0007669"/>
    <property type="project" value="UniProtKB-SubCell"/>
</dbReference>
<dbReference type="Gene3D" id="3.30.450.20">
    <property type="entry name" value="PAS domain"/>
    <property type="match status" value="2"/>
</dbReference>
<keyword evidence="4" id="KW-1133">Transmembrane helix</keyword>